<keyword evidence="2" id="KW-1185">Reference proteome</keyword>
<reference evidence="1 2" key="1">
    <citation type="submission" date="2018-07" db="EMBL/GenBank/DDBJ databases">
        <authorList>
            <person name="Roberston F.H."/>
            <person name="Ghiringhelli B.C."/>
            <person name="Garcia S."/>
            <person name="Henry S."/>
            <person name="Naegele L."/>
            <person name="Slowan-Pomeroy T."/>
            <person name="Briggs L.A."/>
            <person name="Warner M.H."/>
            <person name="Garlena R.A."/>
            <person name="Russell D.A."/>
            <person name="Pope W.H."/>
            <person name="Jacobs-Sera D."/>
            <person name="Hatfull G.F."/>
        </authorList>
    </citation>
    <scope>NUCLEOTIDE SEQUENCE [LARGE SCALE GENOMIC DNA]</scope>
</reference>
<name>A0A385E058_9CAUD</name>
<organism evidence="1 2">
    <name type="scientific">Gordonia phage Schmidt</name>
    <dbReference type="NCBI Taxonomy" id="2301697"/>
    <lineage>
        <taxon>Viruses</taxon>
        <taxon>Duplodnaviria</taxon>
        <taxon>Heunggongvirae</taxon>
        <taxon>Uroviricota</taxon>
        <taxon>Caudoviricetes</taxon>
        <taxon>Ruthgordonvirinae</taxon>
        <taxon>Schmidtvirus</taxon>
        <taxon>Schmidtvirus schmidt</taxon>
    </lineage>
</organism>
<dbReference type="Proteomes" id="UP000262719">
    <property type="component" value="Segment"/>
</dbReference>
<evidence type="ECO:0000313" key="2">
    <source>
        <dbReference type="Proteomes" id="UP000262719"/>
    </source>
</evidence>
<dbReference type="KEGG" id="vg:63911710"/>
<dbReference type="GeneID" id="63911710"/>
<evidence type="ECO:0000313" key="1">
    <source>
        <dbReference type="EMBL" id="AXQ65153.1"/>
    </source>
</evidence>
<dbReference type="EMBL" id="MH651189">
    <property type="protein sequence ID" value="AXQ65153.1"/>
    <property type="molecule type" value="Genomic_DNA"/>
</dbReference>
<protein>
    <submittedName>
        <fullName evidence="1">Uncharacterized protein</fullName>
    </submittedName>
</protein>
<proteinExistence type="predicted"/>
<gene>
    <name evidence="1" type="primary">31</name>
    <name evidence="1" type="ORF">SEA_SCHMIDT_31</name>
</gene>
<dbReference type="RefSeq" id="YP_010050971.1">
    <property type="nucleotide sequence ID" value="NC_054436.1"/>
</dbReference>
<accession>A0A385E058</accession>
<sequence length="227" mass="24530">MANAFVEHCKAVYADLKAAQDARLEAWAVGYAGDESLFWENEDRVLYKDVLVAVAAEWRARKDAELAELEYWLAREAEFFAVELEPAEVELEAADAAVFRTRSGALAAALLAGRRIVRAGLVIARRAVVEVQAARGAVAVVVVVADRLAALERGPAWARVGTFWAQLPVKHCERQLQRVNVSAGQAASLDSLPAVMRGHETGSIPGSSTKVPHLFTQVGDFFCVSGG</sequence>